<proteinExistence type="predicted"/>
<evidence type="ECO:0000256" key="1">
    <source>
        <dbReference type="SAM" id="Phobius"/>
    </source>
</evidence>
<name>A0A0H3ZQF8_9VIBR</name>
<keyword evidence="1" id="KW-0812">Transmembrane</keyword>
<sequence length="53" mass="6131">MNPLDYTFYTLNAKQYLPEQPQTMTVIQTQSRPRLSGIVFLVGFLVGQLVHLY</sequence>
<dbReference type="AlphaFoldDB" id="A0A0H3ZQF8"/>
<feature type="transmembrane region" description="Helical" evidence="1">
    <location>
        <begin position="35"/>
        <end position="52"/>
    </location>
</feature>
<evidence type="ECO:0000313" key="2">
    <source>
        <dbReference type="EMBL" id="AKN36149.1"/>
    </source>
</evidence>
<dbReference type="RefSeq" id="WP_017053110.1">
    <property type="nucleotide sequence ID" value="NZ_SYUT01000040.1"/>
</dbReference>
<keyword evidence="1" id="KW-0472">Membrane</keyword>
<dbReference type="EMBL" id="KP795470">
    <property type="protein sequence ID" value="AKN36149.1"/>
    <property type="molecule type" value="Genomic_DNA"/>
</dbReference>
<organism evidence="2">
    <name type="scientific">Vibrio genomosp. F6</name>
    <dbReference type="NCBI Taxonomy" id="723172"/>
    <lineage>
        <taxon>Bacteria</taxon>
        <taxon>Pseudomonadati</taxon>
        <taxon>Pseudomonadota</taxon>
        <taxon>Gammaproteobacteria</taxon>
        <taxon>Vibrionales</taxon>
        <taxon>Vibrionaceae</taxon>
        <taxon>Vibrio</taxon>
    </lineage>
</organism>
<accession>A0A0H3ZQF8</accession>
<keyword evidence="1" id="KW-1133">Transmembrane helix</keyword>
<protein>
    <submittedName>
        <fullName evidence="2">Uncharacterized protein</fullName>
    </submittedName>
</protein>
<reference evidence="2" key="1">
    <citation type="journal article" date="2015" name="MBio">
        <title>Eco-Evolutionary Dynamics of Episomes among Ecologically Cohesive Bacterial Populations.</title>
        <authorList>
            <person name="Xue H."/>
            <person name="Cordero O.X."/>
            <person name="Camas F.M."/>
            <person name="Trimble W."/>
            <person name="Meyer F."/>
            <person name="Guglielmini J."/>
            <person name="Rocha E.P."/>
            <person name="Polz M.F."/>
        </authorList>
    </citation>
    <scope>NUCLEOTIDE SEQUENCE</scope>
    <source>
        <strain evidence="2">FF_110</strain>
    </source>
</reference>